<dbReference type="AlphaFoldDB" id="A0A1F7GTH9"/>
<evidence type="ECO:0000256" key="1">
    <source>
        <dbReference type="ARBA" id="ARBA00005781"/>
    </source>
</evidence>
<protein>
    <recommendedName>
        <fullName evidence="4">50S ribosomal protein L19</fullName>
    </recommendedName>
</protein>
<comment type="function">
    <text evidence="4">This protein is located at the 30S-50S ribosomal subunit interface and may play a role in the structure and function of the aminoacyl-tRNA binding site.</text>
</comment>
<sequence length="110" mass="12578">MTMANSFIYKDKSFRIGSTVSLTYRFKEGDKERRQIFKGILLQVKGSTPQSKTITVRKISRSGIGIERIIPLASPFLEEIKLVKKTEPKKAKLYFLRGLSDQKVKAKLAR</sequence>
<dbReference type="PANTHER" id="PTHR15680">
    <property type="entry name" value="RIBOSOMAL PROTEIN L19"/>
    <property type="match status" value="1"/>
</dbReference>
<evidence type="ECO:0000313" key="5">
    <source>
        <dbReference type="EMBL" id="OGK22121.1"/>
    </source>
</evidence>
<reference evidence="5 6" key="1">
    <citation type="journal article" date="2016" name="Nat. Commun.">
        <title>Thousands of microbial genomes shed light on interconnected biogeochemical processes in an aquifer system.</title>
        <authorList>
            <person name="Anantharaman K."/>
            <person name="Brown C.T."/>
            <person name="Hug L.A."/>
            <person name="Sharon I."/>
            <person name="Castelle C.J."/>
            <person name="Probst A.J."/>
            <person name="Thomas B.C."/>
            <person name="Singh A."/>
            <person name="Wilkins M.J."/>
            <person name="Karaoz U."/>
            <person name="Brodie E.L."/>
            <person name="Williams K.H."/>
            <person name="Hubbard S.S."/>
            <person name="Banfield J.F."/>
        </authorList>
    </citation>
    <scope>NUCLEOTIDE SEQUENCE [LARGE SCALE GENOMIC DNA]</scope>
</reference>
<accession>A0A1F7GTH9</accession>
<dbReference type="Gene3D" id="2.30.30.790">
    <property type="match status" value="1"/>
</dbReference>
<dbReference type="GO" id="GO:0006412">
    <property type="term" value="P:translation"/>
    <property type="evidence" value="ECO:0007669"/>
    <property type="project" value="InterPro"/>
</dbReference>
<keyword evidence="2" id="KW-0689">Ribosomal protein</keyword>
<dbReference type="GO" id="GO:0003735">
    <property type="term" value="F:structural constituent of ribosome"/>
    <property type="evidence" value="ECO:0007669"/>
    <property type="project" value="InterPro"/>
</dbReference>
<dbReference type="Pfam" id="PF01245">
    <property type="entry name" value="Ribosomal_L19"/>
    <property type="match status" value="1"/>
</dbReference>
<dbReference type="Proteomes" id="UP000177026">
    <property type="component" value="Unassembled WGS sequence"/>
</dbReference>
<keyword evidence="3 4" id="KW-0687">Ribonucleoprotein</keyword>
<dbReference type="GO" id="GO:0022625">
    <property type="term" value="C:cytosolic large ribosomal subunit"/>
    <property type="evidence" value="ECO:0007669"/>
    <property type="project" value="TreeGrafter"/>
</dbReference>
<evidence type="ECO:0000313" key="6">
    <source>
        <dbReference type="Proteomes" id="UP000177026"/>
    </source>
</evidence>
<dbReference type="InterPro" id="IPR038657">
    <property type="entry name" value="Ribosomal_bL19_sf"/>
</dbReference>
<dbReference type="PRINTS" id="PR00061">
    <property type="entry name" value="RIBOSOMALL19"/>
</dbReference>
<evidence type="ECO:0000256" key="3">
    <source>
        <dbReference type="ARBA" id="ARBA00023274"/>
    </source>
</evidence>
<dbReference type="SUPFAM" id="SSF50104">
    <property type="entry name" value="Translation proteins SH3-like domain"/>
    <property type="match status" value="1"/>
</dbReference>
<proteinExistence type="inferred from homology"/>
<evidence type="ECO:0000256" key="2">
    <source>
        <dbReference type="ARBA" id="ARBA00022980"/>
    </source>
</evidence>
<dbReference type="InterPro" id="IPR001857">
    <property type="entry name" value="Ribosomal_bL19"/>
</dbReference>
<dbReference type="EMBL" id="MFZI01000007">
    <property type="protein sequence ID" value="OGK22121.1"/>
    <property type="molecule type" value="Genomic_DNA"/>
</dbReference>
<dbReference type="PANTHER" id="PTHR15680:SF9">
    <property type="entry name" value="LARGE RIBOSOMAL SUBUNIT PROTEIN BL19M"/>
    <property type="match status" value="1"/>
</dbReference>
<gene>
    <name evidence="5" type="ORF">A2866_03310</name>
</gene>
<comment type="similarity">
    <text evidence="1 4">Belongs to the bacterial ribosomal protein bL19 family.</text>
</comment>
<organism evidence="5 6">
    <name type="scientific">Candidatus Roizmanbacteria bacterium RIFCSPHIGHO2_01_FULL_39_8</name>
    <dbReference type="NCBI Taxonomy" id="1802033"/>
    <lineage>
        <taxon>Bacteria</taxon>
        <taxon>Candidatus Roizmaniibacteriota</taxon>
    </lineage>
</organism>
<comment type="caution">
    <text evidence="5">The sequence shown here is derived from an EMBL/GenBank/DDBJ whole genome shotgun (WGS) entry which is preliminary data.</text>
</comment>
<name>A0A1F7GTH9_9BACT</name>
<dbReference type="InterPro" id="IPR008991">
    <property type="entry name" value="Translation_prot_SH3-like_sf"/>
</dbReference>
<evidence type="ECO:0000256" key="4">
    <source>
        <dbReference type="RuleBase" id="RU000559"/>
    </source>
</evidence>